<keyword evidence="9" id="KW-0238">DNA-binding</keyword>
<evidence type="ECO:0000256" key="2">
    <source>
        <dbReference type="ARBA" id="ARBA00006991"/>
    </source>
</evidence>
<evidence type="ECO:0000256" key="7">
    <source>
        <dbReference type="ARBA" id="ARBA00022833"/>
    </source>
</evidence>
<dbReference type="GO" id="GO:0003677">
    <property type="term" value="F:DNA binding"/>
    <property type="evidence" value="ECO:0007669"/>
    <property type="project" value="UniProtKB-KW"/>
</dbReference>
<name>A0AAV9RBX8_9TELE</name>
<proteinExistence type="inferred from homology"/>
<protein>
    <recommendedName>
        <fullName evidence="14">C2H2-type domain-containing protein</fullName>
    </recommendedName>
</protein>
<feature type="compositionally biased region" description="Basic and acidic residues" evidence="13">
    <location>
        <begin position="770"/>
        <end position="779"/>
    </location>
</feature>
<keyword evidence="6 12" id="KW-0863">Zinc-finger</keyword>
<evidence type="ECO:0000256" key="5">
    <source>
        <dbReference type="ARBA" id="ARBA00022737"/>
    </source>
</evidence>
<comment type="similarity">
    <text evidence="2">Belongs to the krueppel C2H2-type zinc-finger protein family.</text>
</comment>
<evidence type="ECO:0000259" key="14">
    <source>
        <dbReference type="PROSITE" id="PS50157"/>
    </source>
</evidence>
<comment type="caution">
    <text evidence="15">The sequence shown here is derived from an EMBL/GenBank/DDBJ whole genome shotgun (WGS) entry which is preliminary data.</text>
</comment>
<keyword evidence="4" id="KW-0479">Metal-binding</keyword>
<dbReference type="Proteomes" id="UP001311232">
    <property type="component" value="Unassembled WGS sequence"/>
</dbReference>
<dbReference type="GO" id="GO:0005634">
    <property type="term" value="C:nucleus"/>
    <property type="evidence" value="ECO:0007669"/>
    <property type="project" value="UniProtKB-SubCell"/>
</dbReference>
<evidence type="ECO:0000256" key="3">
    <source>
        <dbReference type="ARBA" id="ARBA00022553"/>
    </source>
</evidence>
<feature type="region of interest" description="Disordered" evidence="13">
    <location>
        <begin position="768"/>
        <end position="799"/>
    </location>
</feature>
<dbReference type="PANTHER" id="PTHR15507:SF16">
    <property type="entry name" value="ZINC FINGER PROTEIN 654"/>
    <property type="match status" value="1"/>
</dbReference>
<evidence type="ECO:0000256" key="10">
    <source>
        <dbReference type="ARBA" id="ARBA00023163"/>
    </source>
</evidence>
<keyword evidence="11" id="KW-0539">Nucleus</keyword>
<dbReference type="GO" id="GO:0008270">
    <property type="term" value="F:zinc ion binding"/>
    <property type="evidence" value="ECO:0007669"/>
    <property type="project" value="UniProtKB-KW"/>
</dbReference>
<dbReference type="GO" id="GO:0000981">
    <property type="term" value="F:DNA-binding transcription factor activity, RNA polymerase II-specific"/>
    <property type="evidence" value="ECO:0007669"/>
    <property type="project" value="TreeGrafter"/>
</dbReference>
<evidence type="ECO:0000256" key="6">
    <source>
        <dbReference type="ARBA" id="ARBA00022771"/>
    </source>
</evidence>
<keyword evidence="10" id="KW-0804">Transcription</keyword>
<keyword evidence="16" id="KW-1185">Reference proteome</keyword>
<accession>A0AAV9RBX8</accession>
<evidence type="ECO:0000313" key="16">
    <source>
        <dbReference type="Proteomes" id="UP001311232"/>
    </source>
</evidence>
<organism evidence="15 16">
    <name type="scientific">Crenichthys baileyi</name>
    <name type="common">White River springfish</name>
    <dbReference type="NCBI Taxonomy" id="28760"/>
    <lineage>
        <taxon>Eukaryota</taxon>
        <taxon>Metazoa</taxon>
        <taxon>Chordata</taxon>
        <taxon>Craniata</taxon>
        <taxon>Vertebrata</taxon>
        <taxon>Euteleostomi</taxon>
        <taxon>Actinopterygii</taxon>
        <taxon>Neopterygii</taxon>
        <taxon>Teleostei</taxon>
        <taxon>Neoteleostei</taxon>
        <taxon>Acanthomorphata</taxon>
        <taxon>Ovalentaria</taxon>
        <taxon>Atherinomorphae</taxon>
        <taxon>Cyprinodontiformes</taxon>
        <taxon>Goodeidae</taxon>
        <taxon>Crenichthys</taxon>
    </lineage>
</organism>
<dbReference type="PROSITE" id="PS50157">
    <property type="entry name" value="ZINC_FINGER_C2H2_2"/>
    <property type="match status" value="2"/>
</dbReference>
<feature type="domain" description="C2H2-type" evidence="14">
    <location>
        <begin position="852"/>
        <end position="879"/>
    </location>
</feature>
<reference evidence="15 16" key="1">
    <citation type="submission" date="2021-06" db="EMBL/GenBank/DDBJ databases">
        <authorList>
            <person name="Palmer J.M."/>
        </authorList>
    </citation>
    <scope>NUCLEOTIDE SEQUENCE [LARGE SCALE GENOMIC DNA]</scope>
    <source>
        <strain evidence="15 16">MEX-2019</strain>
        <tissue evidence="15">Muscle</tissue>
    </source>
</reference>
<dbReference type="InterPro" id="IPR052251">
    <property type="entry name" value="GH-ZnFinger_Regulators"/>
</dbReference>
<dbReference type="PANTHER" id="PTHR15507">
    <property type="entry name" value="ZINC FINGER PROTEIN RLF"/>
    <property type="match status" value="1"/>
</dbReference>
<evidence type="ECO:0000256" key="4">
    <source>
        <dbReference type="ARBA" id="ARBA00022723"/>
    </source>
</evidence>
<gene>
    <name evidence="15" type="ORF">CRENBAI_000436</name>
</gene>
<dbReference type="InterPro" id="IPR057986">
    <property type="entry name" value="TPR_Rlf/292/654"/>
</dbReference>
<evidence type="ECO:0000256" key="9">
    <source>
        <dbReference type="ARBA" id="ARBA00023125"/>
    </source>
</evidence>
<dbReference type="InterPro" id="IPR013087">
    <property type="entry name" value="Znf_C2H2_type"/>
</dbReference>
<dbReference type="EMBL" id="JAHHUM010002110">
    <property type="protein sequence ID" value="KAK5606105.1"/>
    <property type="molecule type" value="Genomic_DNA"/>
</dbReference>
<dbReference type="SUPFAM" id="SSF57667">
    <property type="entry name" value="beta-beta-alpha zinc fingers"/>
    <property type="match status" value="2"/>
</dbReference>
<dbReference type="SMART" id="SM00355">
    <property type="entry name" value="ZnF_C2H2"/>
    <property type="match status" value="6"/>
</dbReference>
<comment type="subcellular location">
    <subcellularLocation>
        <location evidence="1">Nucleus</location>
    </subcellularLocation>
</comment>
<keyword evidence="7" id="KW-0862">Zinc</keyword>
<feature type="region of interest" description="Disordered" evidence="13">
    <location>
        <begin position="879"/>
        <end position="931"/>
    </location>
</feature>
<feature type="region of interest" description="Disordered" evidence="13">
    <location>
        <begin position="1173"/>
        <end position="1203"/>
    </location>
</feature>
<dbReference type="Gene3D" id="3.30.160.60">
    <property type="entry name" value="Classic Zinc Finger"/>
    <property type="match status" value="2"/>
</dbReference>
<evidence type="ECO:0000256" key="8">
    <source>
        <dbReference type="ARBA" id="ARBA00023015"/>
    </source>
</evidence>
<dbReference type="PROSITE" id="PS00028">
    <property type="entry name" value="ZINC_FINGER_C2H2_1"/>
    <property type="match status" value="3"/>
</dbReference>
<evidence type="ECO:0000256" key="13">
    <source>
        <dbReference type="SAM" id="MobiDB-lite"/>
    </source>
</evidence>
<keyword evidence="3" id="KW-0597">Phosphoprotein</keyword>
<evidence type="ECO:0000256" key="12">
    <source>
        <dbReference type="PROSITE-ProRule" id="PRU00042"/>
    </source>
</evidence>
<dbReference type="Pfam" id="PF25580">
    <property type="entry name" value="TPR_Rlf"/>
    <property type="match status" value="1"/>
</dbReference>
<sequence length="1402" mass="162226">MADNESDLETDGLELALDSLCLRHCTDESTLNSKDYCSEFCELVEEYTGQWHVPLPQLKVLRTALCSFTKATAVFPDDCQHVHYVLSSLALSFFELMLFFSKEEFVEEPLKNILDCFQECHFKLLRHRNIYLHHVKQVIKGGGPWENQVLQRILKETEMSQSEVDDYLSTELPIFLELRVRYLQACERMQEAMALSKSCLENQETGKHLYFHQAYLTCLYKASLYENLQKEMAEIDGRDAVEIICNTESVEKDELLLSLCKAFLTRQLHKGDMYYIWDLVFIWSRLHLRAHPSRQGFLAECLELASSATNVRAIFPFIKLLSELGGEGVEVAVELCARAVQLCDTQGDTVTRSLVCKTIAFLLPHDLEICRACSLLVFCQERSLEAYRTVCLLYRHPDQEQHPHNNPLRTNVRFHILQMLKERLCFDPEFWNLLTLRTHCLELMSDNVMKDAVLNEMKEEEEKENSEHLLPNNCVIESCTLRLDSCLSTQGTIESKDLPENPVVVESEPKCLAQGPFPYLRRRKWRKWNQLSSDDELDFVNDPEFKYNLKPTSLSRKPMYSLRRNQIKVDNSAPVSLPSNHQREYLSRSIKNQIFKRRGRKKKWLQGLPMMEQVQTVTEKNIRVGGKKRGRKPLPKLELSFPDNVIHLTEESCGVQVETEAEGKEQGIPDLGVEHPNLVKQTEDEVKHLNRLIKENGENTSVVSAYSLSEQSPEESRKHLESKLCDGLPSEPQAVVLAVEADPELDGPLFELLDNPVELLHNYSLLARNADGDEPKPPESEEVNGNVKQEPEPEVETEDQNIEIKPIKTWRERLLRTQQYGHLRYTCKICQKTFKGLNVMRHAFSHLKKRKLRCILCGKRFKHLPLAKKHILEHINEMSNDKPSEEQMQESPPANGIMENEHQPEEEKRISVTENESSEQKPKSKNKLSSLKREERIIRNIRILLRKTALLNKKNKNPNSEITKQIEFMDEQVVIKDGLVIIKNVSITKTEREEEAKETPVEENGCGVDITYPLCPSDVCDRVFLKLNSSLTRHAIKCHLGEEKVLEKTYIWSKNKCCFCIRHIQFVEQYKQHMKLHDDPLPFFCYHQECKQRFATQPELKDHINTHQPFRPQCAYPDCEKLFSNFQGLSDHEWRHYIPVPQKKELDLGASMKTETSEEAPWKQRVKIEEIWLHNKKAQSPRSPTSDKIQSEDGDTSLDNSQNLSKYDNCLTTAVSHELLKDEATINGFEDVTKVISEVSKPTSRTPKTPKKKPQKRLIDWDVINVKDYKDVSTLAEGIQKNIAEPHITEHTTFRPEDPAYAQFVKSPFVRPPPSTYLDESVLSMRKRRSADQPPIKKYSYKKKKELEEEKAKENKVVVPDQKVRHRCSKCLSSFSTVEELQSHEARNTCSSLFGFDSDDES</sequence>
<evidence type="ECO:0000256" key="1">
    <source>
        <dbReference type="ARBA" id="ARBA00004123"/>
    </source>
</evidence>
<evidence type="ECO:0000256" key="11">
    <source>
        <dbReference type="ARBA" id="ARBA00023242"/>
    </source>
</evidence>
<keyword evidence="8" id="KW-0805">Transcription regulation</keyword>
<evidence type="ECO:0000313" key="15">
    <source>
        <dbReference type="EMBL" id="KAK5606105.1"/>
    </source>
</evidence>
<feature type="domain" description="C2H2-type" evidence="14">
    <location>
        <begin position="1083"/>
        <end position="1112"/>
    </location>
</feature>
<keyword evidence="5" id="KW-0677">Repeat</keyword>
<feature type="compositionally biased region" description="Basic and acidic residues" evidence="13">
    <location>
        <begin position="899"/>
        <end position="911"/>
    </location>
</feature>
<dbReference type="InterPro" id="IPR036236">
    <property type="entry name" value="Znf_C2H2_sf"/>
</dbReference>